<sequence length="185" mass="20803">QKHKRILHYNFLKLELLFALSFNLCSDSIQVPASLASQFASTKGCLLNQFQLLQALECLASDTTCRSAEVAGMGAVTFASTKDLGNGTDSDWATNIDMTHQGCTSDVVPVRIIRSQFLEFRRLHNIHPFWNPHFAKLSTSRTFARIQTGKSKAQVAKERLGFHYTKRQAENSKSPTNGLRWLRSI</sequence>
<evidence type="ECO:0000313" key="2">
    <source>
        <dbReference type="EMBL" id="KYQ57701.1"/>
    </source>
</evidence>
<dbReference type="EMBL" id="KQ982327">
    <property type="protein sequence ID" value="KYQ57701.1"/>
    <property type="molecule type" value="Genomic_DNA"/>
</dbReference>
<organism evidence="2 3">
    <name type="scientific">Mycetomoellerius zeteki</name>
    <dbReference type="NCBI Taxonomy" id="64791"/>
    <lineage>
        <taxon>Eukaryota</taxon>
        <taxon>Metazoa</taxon>
        <taxon>Ecdysozoa</taxon>
        <taxon>Arthropoda</taxon>
        <taxon>Hexapoda</taxon>
        <taxon>Insecta</taxon>
        <taxon>Pterygota</taxon>
        <taxon>Neoptera</taxon>
        <taxon>Endopterygota</taxon>
        <taxon>Hymenoptera</taxon>
        <taxon>Apocrita</taxon>
        <taxon>Aculeata</taxon>
        <taxon>Formicoidea</taxon>
        <taxon>Formicidae</taxon>
        <taxon>Myrmicinae</taxon>
        <taxon>Mycetomoellerius</taxon>
    </lineage>
</organism>
<evidence type="ECO:0000313" key="3">
    <source>
        <dbReference type="Proteomes" id="UP000075809"/>
    </source>
</evidence>
<proteinExistence type="predicted"/>
<feature type="signal peptide" evidence="1">
    <location>
        <begin position="1"/>
        <end position="28"/>
    </location>
</feature>
<feature type="non-terminal residue" evidence="2">
    <location>
        <position position="1"/>
    </location>
</feature>
<name>A0A151XBE3_9HYME</name>
<evidence type="ECO:0000256" key="1">
    <source>
        <dbReference type="SAM" id="SignalP"/>
    </source>
</evidence>
<gene>
    <name evidence="2" type="ORF">ALC60_03341</name>
</gene>
<reference evidence="2 3" key="1">
    <citation type="submission" date="2015-09" db="EMBL/GenBank/DDBJ databases">
        <title>Trachymyrmex zeteki WGS genome.</title>
        <authorList>
            <person name="Nygaard S."/>
            <person name="Hu H."/>
            <person name="Boomsma J."/>
            <person name="Zhang G."/>
        </authorList>
    </citation>
    <scope>NUCLEOTIDE SEQUENCE [LARGE SCALE GENOMIC DNA]</scope>
    <source>
        <strain evidence="2">Tzet28-1</strain>
        <tissue evidence="2">Whole body</tissue>
    </source>
</reference>
<feature type="chain" id="PRO_5007591816" evidence="1">
    <location>
        <begin position="29"/>
        <end position="185"/>
    </location>
</feature>
<protein>
    <submittedName>
        <fullName evidence="2">Uncharacterized protein</fullName>
    </submittedName>
</protein>
<accession>A0A151XBE3</accession>
<dbReference type="AlphaFoldDB" id="A0A151XBE3"/>
<keyword evidence="3" id="KW-1185">Reference proteome</keyword>
<dbReference type="Proteomes" id="UP000075809">
    <property type="component" value="Unassembled WGS sequence"/>
</dbReference>
<keyword evidence="1" id="KW-0732">Signal</keyword>